<evidence type="ECO:0000313" key="3">
    <source>
        <dbReference type="Proteomes" id="UP001189429"/>
    </source>
</evidence>
<gene>
    <name evidence="2" type="ORF">PCOR1329_LOCUS70337</name>
</gene>
<feature type="non-terminal residue" evidence="2">
    <location>
        <position position="1"/>
    </location>
</feature>
<accession>A0ABN9WT69</accession>
<protein>
    <submittedName>
        <fullName evidence="2">Uncharacterized protein</fullName>
    </submittedName>
</protein>
<evidence type="ECO:0000313" key="2">
    <source>
        <dbReference type="EMBL" id="CAK0889988.1"/>
    </source>
</evidence>
<sequence>QGPLPAREGPRPRRQAAAAHTARLWRERNASDSGKAQAGLRKRFQLLEAESRATGRAPPLPKARAQGARDLRGALNPARRPTQALS</sequence>
<keyword evidence="3" id="KW-1185">Reference proteome</keyword>
<feature type="region of interest" description="Disordered" evidence="1">
    <location>
        <begin position="1"/>
        <end position="86"/>
    </location>
</feature>
<organism evidence="2 3">
    <name type="scientific">Prorocentrum cordatum</name>
    <dbReference type="NCBI Taxonomy" id="2364126"/>
    <lineage>
        <taxon>Eukaryota</taxon>
        <taxon>Sar</taxon>
        <taxon>Alveolata</taxon>
        <taxon>Dinophyceae</taxon>
        <taxon>Prorocentrales</taxon>
        <taxon>Prorocentraceae</taxon>
        <taxon>Prorocentrum</taxon>
    </lineage>
</organism>
<reference evidence="2" key="1">
    <citation type="submission" date="2023-10" db="EMBL/GenBank/DDBJ databases">
        <authorList>
            <person name="Chen Y."/>
            <person name="Shah S."/>
            <person name="Dougan E. K."/>
            <person name="Thang M."/>
            <person name="Chan C."/>
        </authorList>
    </citation>
    <scope>NUCLEOTIDE SEQUENCE [LARGE SCALE GENOMIC DNA]</scope>
</reference>
<comment type="caution">
    <text evidence="2">The sequence shown here is derived from an EMBL/GenBank/DDBJ whole genome shotgun (WGS) entry which is preliminary data.</text>
</comment>
<name>A0ABN9WT69_9DINO</name>
<proteinExistence type="predicted"/>
<dbReference type="Proteomes" id="UP001189429">
    <property type="component" value="Unassembled WGS sequence"/>
</dbReference>
<dbReference type="EMBL" id="CAUYUJ010019282">
    <property type="protein sequence ID" value="CAK0889988.1"/>
    <property type="molecule type" value="Genomic_DNA"/>
</dbReference>
<feature type="non-terminal residue" evidence="2">
    <location>
        <position position="86"/>
    </location>
</feature>
<evidence type="ECO:0000256" key="1">
    <source>
        <dbReference type="SAM" id="MobiDB-lite"/>
    </source>
</evidence>